<protein>
    <submittedName>
        <fullName evidence="1">Uncharacterized protein</fullName>
    </submittedName>
</protein>
<sequence>MDMSIILFDYSYYEAGVGQQNEFAIVLQNEGMTIVDLFC</sequence>
<gene>
    <name evidence="1" type="ORF">Barrevirus2_11</name>
</gene>
<proteinExistence type="predicted"/>
<dbReference type="EMBL" id="MK071999">
    <property type="protein sequence ID" value="AYV76858.1"/>
    <property type="molecule type" value="Genomic_DNA"/>
</dbReference>
<organism evidence="1">
    <name type="scientific">Barrevirus sp</name>
    <dbReference type="NCBI Taxonomy" id="2487763"/>
    <lineage>
        <taxon>Viruses</taxon>
        <taxon>Varidnaviria</taxon>
        <taxon>Bamfordvirae</taxon>
        <taxon>Nucleocytoviricota</taxon>
        <taxon>Megaviricetes</taxon>
        <taxon>Imitervirales</taxon>
        <taxon>Mimiviridae</taxon>
        <taxon>Klosneuvirinae</taxon>
    </lineage>
</organism>
<reference evidence="1" key="1">
    <citation type="submission" date="2018-10" db="EMBL/GenBank/DDBJ databases">
        <title>Hidden diversity of soil giant viruses.</title>
        <authorList>
            <person name="Schulz F."/>
            <person name="Alteio L."/>
            <person name="Goudeau D."/>
            <person name="Ryan E.M."/>
            <person name="Malmstrom R.R."/>
            <person name="Blanchard J."/>
            <person name="Woyke T."/>
        </authorList>
    </citation>
    <scope>NUCLEOTIDE SEQUENCE</scope>
    <source>
        <strain evidence="1">BAV1</strain>
    </source>
</reference>
<name>A0A3G4ZPN5_9VIRU</name>
<evidence type="ECO:0000313" key="1">
    <source>
        <dbReference type="EMBL" id="AYV76858.1"/>
    </source>
</evidence>
<accession>A0A3G4ZPN5</accession>